<protein>
    <submittedName>
        <fullName evidence="2">Uncharacterized protein</fullName>
    </submittedName>
</protein>
<keyword evidence="3" id="KW-1185">Reference proteome</keyword>
<comment type="caution">
    <text evidence="2">The sequence shown here is derived from an EMBL/GenBank/DDBJ whole genome shotgun (WGS) entry which is preliminary data.</text>
</comment>
<organism evidence="2 3">
    <name type="scientific">Meripilus lineatus</name>
    <dbReference type="NCBI Taxonomy" id="2056292"/>
    <lineage>
        <taxon>Eukaryota</taxon>
        <taxon>Fungi</taxon>
        <taxon>Dikarya</taxon>
        <taxon>Basidiomycota</taxon>
        <taxon>Agaricomycotina</taxon>
        <taxon>Agaricomycetes</taxon>
        <taxon>Polyporales</taxon>
        <taxon>Meripilaceae</taxon>
        <taxon>Meripilus</taxon>
    </lineage>
</organism>
<sequence length="386" mass="43465">MTNTRAKNKGSKIRRTARKPAERKPPIEAALQRQLGFKGRRNEWLALRREIRSCCHTYMDTSGSKDFESQRAEFKDVVDVLQQRKLKDADGPDGEQIIREVCRDHIRNCVKTYRKRLKRQECFQSSIPPPVSPSVDISSPYNEEYMAFPSDDASSDDAVLQEEDNWDDIPMTPALLSDHPNAVPVQAISQELVEGVAGSASKDPLDKIDTSNPSTRVPFVDPTRLTESSTTESPSPYLPFPDANHIQVFSSEIVDYSFSTETFQGALQDGSLDSVSYEATASSIEDVYWRHHNDYESQAVLQPDEVEIIYNALEQEGWEVYQYYSTIIRLLLNTIESDPLPVTFPVNVSLRVAPTSILRAAFFIGRPHGARTFPSCSVLVVINLSL</sequence>
<feature type="compositionally biased region" description="Basic residues" evidence="1">
    <location>
        <begin position="1"/>
        <end position="18"/>
    </location>
</feature>
<evidence type="ECO:0000313" key="2">
    <source>
        <dbReference type="EMBL" id="KAJ3477842.1"/>
    </source>
</evidence>
<dbReference type="Proteomes" id="UP001212997">
    <property type="component" value="Unassembled WGS sequence"/>
</dbReference>
<evidence type="ECO:0000313" key="3">
    <source>
        <dbReference type="Proteomes" id="UP001212997"/>
    </source>
</evidence>
<dbReference type="AlphaFoldDB" id="A0AAD5UVL1"/>
<feature type="region of interest" description="Disordered" evidence="1">
    <location>
        <begin position="1"/>
        <end position="25"/>
    </location>
</feature>
<evidence type="ECO:0000256" key="1">
    <source>
        <dbReference type="SAM" id="MobiDB-lite"/>
    </source>
</evidence>
<proteinExistence type="predicted"/>
<reference evidence="2" key="1">
    <citation type="submission" date="2022-07" db="EMBL/GenBank/DDBJ databases">
        <title>Genome Sequence of Physisporinus lineatus.</title>
        <authorList>
            <person name="Buettner E."/>
        </authorList>
    </citation>
    <scope>NUCLEOTIDE SEQUENCE</scope>
    <source>
        <strain evidence="2">VT162</strain>
    </source>
</reference>
<gene>
    <name evidence="2" type="ORF">NLI96_g10191</name>
</gene>
<dbReference type="EMBL" id="JANAWD010000560">
    <property type="protein sequence ID" value="KAJ3477842.1"/>
    <property type="molecule type" value="Genomic_DNA"/>
</dbReference>
<accession>A0AAD5UVL1</accession>
<name>A0AAD5UVL1_9APHY</name>
<feature type="compositionally biased region" description="Low complexity" evidence="1">
    <location>
        <begin position="222"/>
        <end position="235"/>
    </location>
</feature>
<feature type="region of interest" description="Disordered" evidence="1">
    <location>
        <begin position="198"/>
        <end position="237"/>
    </location>
</feature>